<organism evidence="2 3">
    <name type="scientific">Drosophila albomicans</name>
    <name type="common">Fruit fly</name>
    <dbReference type="NCBI Taxonomy" id="7291"/>
    <lineage>
        <taxon>Eukaryota</taxon>
        <taxon>Metazoa</taxon>
        <taxon>Ecdysozoa</taxon>
        <taxon>Arthropoda</taxon>
        <taxon>Hexapoda</taxon>
        <taxon>Insecta</taxon>
        <taxon>Pterygota</taxon>
        <taxon>Neoptera</taxon>
        <taxon>Endopterygota</taxon>
        <taxon>Diptera</taxon>
        <taxon>Brachycera</taxon>
        <taxon>Muscomorpha</taxon>
        <taxon>Ephydroidea</taxon>
        <taxon>Drosophilidae</taxon>
        <taxon>Drosophila</taxon>
    </lineage>
</organism>
<dbReference type="RefSeq" id="XP_034111661.1">
    <property type="nucleotide sequence ID" value="XM_034255770.2"/>
</dbReference>
<dbReference type="SMART" id="SM00595">
    <property type="entry name" value="MADF"/>
    <property type="match status" value="1"/>
</dbReference>
<dbReference type="OrthoDB" id="5984255at2759"/>
<evidence type="ECO:0000259" key="1">
    <source>
        <dbReference type="PROSITE" id="PS51029"/>
    </source>
</evidence>
<name>A0A6P8X605_DROAB</name>
<reference evidence="3" key="1">
    <citation type="submission" date="2025-08" db="UniProtKB">
        <authorList>
            <consortium name="RefSeq"/>
        </authorList>
    </citation>
    <scope>IDENTIFICATION</scope>
    <source>
        <strain evidence="3">15112-1751.03</strain>
        <tissue evidence="3">Whole Adult</tissue>
    </source>
</reference>
<dbReference type="Pfam" id="PF10545">
    <property type="entry name" value="MADF_DNA_bdg"/>
    <property type="match status" value="1"/>
</dbReference>
<dbReference type="InterPro" id="IPR006578">
    <property type="entry name" value="MADF-dom"/>
</dbReference>
<gene>
    <name evidence="3" type="primary">LOC117572712</name>
</gene>
<proteinExistence type="predicted"/>
<feature type="domain" description="MADF" evidence="1">
    <location>
        <begin position="43"/>
        <end position="134"/>
    </location>
</feature>
<dbReference type="PANTHER" id="PTHR12243">
    <property type="entry name" value="MADF DOMAIN TRANSCRIPTION FACTOR"/>
    <property type="match status" value="1"/>
</dbReference>
<dbReference type="GeneID" id="117572712"/>
<keyword evidence="2" id="KW-1185">Reference proteome</keyword>
<dbReference type="AlphaFoldDB" id="A0A6P8X605"/>
<protein>
    <submittedName>
        <fullName evidence="3">Uncharacterized protein LOC117572712</fullName>
    </submittedName>
</protein>
<dbReference type="PANTHER" id="PTHR12243:SF67">
    <property type="entry name" value="COREPRESSOR OF PANGOLIN, ISOFORM A-RELATED"/>
    <property type="match status" value="1"/>
</dbReference>
<evidence type="ECO:0000313" key="2">
    <source>
        <dbReference type="Proteomes" id="UP000515160"/>
    </source>
</evidence>
<dbReference type="InterPro" id="IPR039353">
    <property type="entry name" value="TF_Adf1"/>
</dbReference>
<sequence>MDQSETLWSEIEFEDEKVPRIEKTKSKRPRKAGERWSDEEVFQLIRLVEDRPHLWDFTNPEYKNRSKREVAWEEIGNHLRFPNAEVCNKWNLLRQQFRNAFGKVQATKSGQAAAARKPPNKYYRALHFMQPILKVDSGSRTSSYRRRVEVSNTHRTDLIKKACKYLVNTKEDDEFELWGKSVAATLRNYPDANAVRLAKSKMNLIMASLEAGELIVNNSRSKR</sequence>
<dbReference type="Proteomes" id="UP000515160">
    <property type="component" value="Chromosome 3"/>
</dbReference>
<accession>A0A6P8X605</accession>
<dbReference type="PROSITE" id="PS51029">
    <property type="entry name" value="MADF"/>
    <property type="match status" value="1"/>
</dbReference>
<evidence type="ECO:0000313" key="3">
    <source>
        <dbReference type="RefSeq" id="XP_034111661.1"/>
    </source>
</evidence>